<dbReference type="EMBL" id="FNAF01000004">
    <property type="protein sequence ID" value="SDD55023.1"/>
    <property type="molecule type" value="Genomic_DNA"/>
</dbReference>
<evidence type="ECO:0000313" key="1">
    <source>
        <dbReference type="EMBL" id="SDD55023.1"/>
    </source>
</evidence>
<gene>
    <name evidence="1" type="ORF">SAMN04489866_10491</name>
</gene>
<evidence type="ECO:0008006" key="3">
    <source>
        <dbReference type="Google" id="ProtNLM"/>
    </source>
</evidence>
<proteinExistence type="predicted"/>
<keyword evidence="2" id="KW-1185">Reference proteome</keyword>
<dbReference type="STRING" id="2741.SAMN04489866_10491"/>
<sequence>MKKSLIVMTVAGLVLCVVGLVLTMVQLAETNYVSEDVYAKEMGFSTVKQTLHVAADKGPLTMDQRLWDMSGFYLTVDNKLADDEVKVWGTYDSTEQLKNAFRLDDGYRLNVSDDVYATGIGMESPQMVKKILTKAAQLYKEKRMIGSLQAGVHVMVNQKNYDRLMKETDEAQGTYEHDEDDGDFEEDSYYMNACMPGLVPGV</sequence>
<name>A0A1G6VNN4_PEPNI</name>
<accession>A0A1G6VNN4</accession>
<evidence type="ECO:0000313" key="2">
    <source>
        <dbReference type="Proteomes" id="UP000198995"/>
    </source>
</evidence>
<protein>
    <recommendedName>
        <fullName evidence="3">DUF4825 domain-containing protein</fullName>
    </recommendedName>
</protein>
<organism evidence="1 2">
    <name type="scientific">Peptococcus niger</name>
    <dbReference type="NCBI Taxonomy" id="2741"/>
    <lineage>
        <taxon>Bacteria</taxon>
        <taxon>Bacillati</taxon>
        <taxon>Bacillota</taxon>
        <taxon>Clostridia</taxon>
        <taxon>Eubacteriales</taxon>
        <taxon>Peptococcaceae</taxon>
        <taxon>Peptococcus</taxon>
    </lineage>
</organism>
<reference evidence="1 2" key="1">
    <citation type="submission" date="2016-10" db="EMBL/GenBank/DDBJ databases">
        <authorList>
            <person name="de Groot N.N."/>
        </authorList>
    </citation>
    <scope>NUCLEOTIDE SEQUENCE [LARGE SCALE GENOMIC DNA]</scope>
    <source>
        <strain evidence="1 2">DSM 20475</strain>
    </source>
</reference>
<dbReference type="RefSeq" id="WP_091791552.1">
    <property type="nucleotide sequence ID" value="NZ_FNAF01000004.1"/>
</dbReference>
<dbReference type="AlphaFoldDB" id="A0A1G6VNN4"/>
<dbReference type="Proteomes" id="UP000198995">
    <property type="component" value="Unassembled WGS sequence"/>
</dbReference>